<keyword evidence="2" id="KW-0813">Transport</keyword>
<sequence length="221" mass="23923">MLRPAYNLQYQPAATHDAPARTINLQLPANRLSIVSGGSAGERSRLLAALAGRHDGVHGQLFGQPACPQSLQQLTCRSAECEDGCRQTLHRYVLQGRQPHGFWWPRHDAHDLQVVELLLRELGLVPLSQQRLCQLDATTRQLASVARSLAAAAPIVLLDEPLPAAQPATRYQLLTRLQRLARTGRTIVLSLADAVLAAELADCLLDLDAAPAARSGLPHAA</sequence>
<evidence type="ECO:0000313" key="6">
    <source>
        <dbReference type="EMBL" id="MFC3533156.1"/>
    </source>
</evidence>
<dbReference type="Gene3D" id="3.40.50.300">
    <property type="entry name" value="P-loop containing nucleotide triphosphate hydrolases"/>
    <property type="match status" value="1"/>
</dbReference>
<evidence type="ECO:0000256" key="3">
    <source>
        <dbReference type="ARBA" id="ARBA00022475"/>
    </source>
</evidence>
<evidence type="ECO:0000256" key="5">
    <source>
        <dbReference type="ARBA" id="ARBA00023136"/>
    </source>
</evidence>
<dbReference type="SUPFAM" id="SSF52540">
    <property type="entry name" value="P-loop containing nucleoside triphosphate hydrolases"/>
    <property type="match status" value="1"/>
</dbReference>
<evidence type="ECO:0000256" key="2">
    <source>
        <dbReference type="ARBA" id="ARBA00022448"/>
    </source>
</evidence>
<dbReference type="PANTHER" id="PTHR42771">
    <property type="entry name" value="IRON(3+)-HYDROXAMATE IMPORT ATP-BINDING PROTEIN FHUC"/>
    <property type="match status" value="1"/>
</dbReference>
<dbReference type="InterPro" id="IPR027417">
    <property type="entry name" value="P-loop_NTPase"/>
</dbReference>
<comment type="subcellular location">
    <subcellularLocation>
        <location evidence="1">Cell membrane</location>
        <topology evidence="1">Peripheral membrane protein</topology>
    </subcellularLocation>
</comment>
<dbReference type="Proteomes" id="UP001595741">
    <property type="component" value="Unassembled WGS sequence"/>
</dbReference>
<dbReference type="InterPro" id="IPR051535">
    <property type="entry name" value="Siderophore_ABC-ATPase"/>
</dbReference>
<dbReference type="PANTHER" id="PTHR42771:SF2">
    <property type="entry name" value="IRON(3+)-HYDROXAMATE IMPORT ATP-BINDING PROTEIN FHUC"/>
    <property type="match status" value="1"/>
</dbReference>
<evidence type="ECO:0000256" key="4">
    <source>
        <dbReference type="ARBA" id="ARBA00023065"/>
    </source>
</evidence>
<dbReference type="EMBL" id="JBHRXN010000031">
    <property type="protein sequence ID" value="MFC3533156.1"/>
    <property type="molecule type" value="Genomic_DNA"/>
</dbReference>
<comment type="caution">
    <text evidence="6">The sequence shown here is derived from an EMBL/GenBank/DDBJ whole genome shotgun (WGS) entry which is preliminary data.</text>
</comment>
<accession>A0ABV7RFS1</accession>
<keyword evidence="4" id="KW-0406">Ion transport</keyword>
<dbReference type="RefSeq" id="WP_386092637.1">
    <property type="nucleotide sequence ID" value="NZ_JBHRXN010000031.1"/>
</dbReference>
<protein>
    <recommendedName>
        <fullName evidence="8">ABC transporter domain-containing protein</fullName>
    </recommendedName>
</protein>
<evidence type="ECO:0000256" key="1">
    <source>
        <dbReference type="ARBA" id="ARBA00004202"/>
    </source>
</evidence>
<keyword evidence="5" id="KW-0472">Membrane</keyword>
<gene>
    <name evidence="6" type="ORF">ACFOLG_13305</name>
</gene>
<reference evidence="7" key="1">
    <citation type="journal article" date="2019" name="Int. J. Syst. Evol. Microbiol.">
        <title>The Global Catalogue of Microorganisms (GCM) 10K type strain sequencing project: providing services to taxonomists for standard genome sequencing and annotation.</title>
        <authorList>
            <consortium name="The Broad Institute Genomics Platform"/>
            <consortium name="The Broad Institute Genome Sequencing Center for Infectious Disease"/>
            <person name="Wu L."/>
            <person name="Ma J."/>
        </authorList>
    </citation>
    <scope>NUCLEOTIDE SEQUENCE [LARGE SCALE GENOMIC DNA]</scope>
    <source>
        <strain evidence="7">KCTC 42742</strain>
    </source>
</reference>
<evidence type="ECO:0008006" key="8">
    <source>
        <dbReference type="Google" id="ProtNLM"/>
    </source>
</evidence>
<evidence type="ECO:0000313" key="7">
    <source>
        <dbReference type="Proteomes" id="UP001595741"/>
    </source>
</evidence>
<proteinExistence type="predicted"/>
<name>A0ABV7RFS1_9NEIS</name>
<organism evidence="6 7">
    <name type="scientific">Vogesella facilis</name>
    <dbReference type="NCBI Taxonomy" id="1655232"/>
    <lineage>
        <taxon>Bacteria</taxon>
        <taxon>Pseudomonadati</taxon>
        <taxon>Pseudomonadota</taxon>
        <taxon>Betaproteobacteria</taxon>
        <taxon>Neisseriales</taxon>
        <taxon>Chromobacteriaceae</taxon>
        <taxon>Vogesella</taxon>
    </lineage>
</organism>
<keyword evidence="7" id="KW-1185">Reference proteome</keyword>
<keyword evidence="3" id="KW-1003">Cell membrane</keyword>